<gene>
    <name evidence="2" type="ORF">BGE01nite_45460</name>
</gene>
<keyword evidence="3" id="KW-1185">Reference proteome</keyword>
<dbReference type="Gene3D" id="3.30.70.1290">
    <property type="entry name" value="Transposase IS200-like"/>
    <property type="match status" value="1"/>
</dbReference>
<evidence type="ECO:0000259" key="1">
    <source>
        <dbReference type="SMART" id="SM01321"/>
    </source>
</evidence>
<dbReference type="InterPro" id="IPR002686">
    <property type="entry name" value="Transposase_17"/>
</dbReference>
<organism evidence="2 3">
    <name type="scientific">Brevifollis gellanilyticus</name>
    <dbReference type="NCBI Taxonomy" id="748831"/>
    <lineage>
        <taxon>Bacteria</taxon>
        <taxon>Pseudomonadati</taxon>
        <taxon>Verrucomicrobiota</taxon>
        <taxon>Verrucomicrobiia</taxon>
        <taxon>Verrucomicrobiales</taxon>
        <taxon>Verrucomicrobiaceae</taxon>
    </lineage>
</organism>
<evidence type="ECO:0000313" key="3">
    <source>
        <dbReference type="Proteomes" id="UP000321577"/>
    </source>
</evidence>
<reference evidence="2 3" key="1">
    <citation type="submission" date="2019-07" db="EMBL/GenBank/DDBJ databases">
        <title>Whole genome shotgun sequence of Brevifollis gellanilyticus NBRC 108608.</title>
        <authorList>
            <person name="Hosoyama A."/>
            <person name="Uohara A."/>
            <person name="Ohji S."/>
            <person name="Ichikawa N."/>
        </authorList>
    </citation>
    <scope>NUCLEOTIDE SEQUENCE [LARGE SCALE GENOMIC DNA]</scope>
    <source>
        <strain evidence="2 3">NBRC 108608</strain>
    </source>
</reference>
<proteinExistence type="predicted"/>
<dbReference type="SMART" id="SM01321">
    <property type="entry name" value="Y1_Tnp"/>
    <property type="match status" value="1"/>
</dbReference>
<protein>
    <recommendedName>
        <fullName evidence="1">Transposase IS200-like domain-containing protein</fullName>
    </recommendedName>
</protein>
<dbReference type="InterPro" id="IPR036515">
    <property type="entry name" value="Transposase_17_sf"/>
</dbReference>
<dbReference type="GO" id="GO:0004803">
    <property type="term" value="F:transposase activity"/>
    <property type="evidence" value="ECO:0007669"/>
    <property type="project" value="InterPro"/>
</dbReference>
<comment type="caution">
    <text evidence="2">The sequence shown here is derived from an EMBL/GenBank/DDBJ whole genome shotgun (WGS) entry which is preliminary data.</text>
</comment>
<dbReference type="GO" id="GO:0043565">
    <property type="term" value="F:sequence-specific DNA binding"/>
    <property type="evidence" value="ECO:0007669"/>
    <property type="project" value="TreeGrafter"/>
</dbReference>
<dbReference type="Pfam" id="PF01797">
    <property type="entry name" value="Y1_Tnp"/>
    <property type="match status" value="1"/>
</dbReference>
<sequence length="242" mass="28208">MEDEDCWNPPGYVRGLPHWRLIGATYFITFRQADSLPEAVLKAWEQEATAWLWSHGIDDHWKKSDPEKFKSAFLALPREVREARQREEAKRFLHELDLCHGSCRLQKPEAQDIVSEALNHFHSQRLWVGDWVVMPNHVHVIAQPFEGVKIEEWLYSVKRYSASTLHRAGLIQEADFRAGHFWQKESFDRVTRDLAELGRTRKYIADNGKKLHPGTFRHLASPWLNEFAPLDVPPHSNGVEGR</sequence>
<dbReference type="PANTHER" id="PTHR36966:SF1">
    <property type="entry name" value="REP-ASSOCIATED TYROSINE TRANSPOSASE"/>
    <property type="match status" value="1"/>
</dbReference>
<dbReference type="EMBL" id="BKAG01000045">
    <property type="protein sequence ID" value="GEP45255.1"/>
    <property type="molecule type" value="Genomic_DNA"/>
</dbReference>
<dbReference type="GO" id="GO:0006313">
    <property type="term" value="P:DNA transposition"/>
    <property type="evidence" value="ECO:0007669"/>
    <property type="project" value="InterPro"/>
</dbReference>
<dbReference type="AlphaFoldDB" id="A0A512MEU1"/>
<evidence type="ECO:0000313" key="2">
    <source>
        <dbReference type="EMBL" id="GEP45255.1"/>
    </source>
</evidence>
<feature type="domain" description="Transposase IS200-like" evidence="1">
    <location>
        <begin position="21"/>
        <end position="207"/>
    </location>
</feature>
<dbReference type="InterPro" id="IPR052715">
    <property type="entry name" value="RAYT_transposase"/>
</dbReference>
<dbReference type="Proteomes" id="UP000321577">
    <property type="component" value="Unassembled WGS sequence"/>
</dbReference>
<dbReference type="SUPFAM" id="SSF143422">
    <property type="entry name" value="Transposase IS200-like"/>
    <property type="match status" value="1"/>
</dbReference>
<accession>A0A512MEU1</accession>
<name>A0A512MEU1_9BACT</name>
<dbReference type="PANTHER" id="PTHR36966">
    <property type="entry name" value="REP-ASSOCIATED TYROSINE TRANSPOSASE"/>
    <property type="match status" value="1"/>
</dbReference>